<name>A0ABT6DIM3_9BACT</name>
<dbReference type="EMBL" id="JANRMI010000001">
    <property type="protein sequence ID" value="MDG0814953.1"/>
    <property type="molecule type" value="Genomic_DNA"/>
</dbReference>
<evidence type="ECO:0008006" key="4">
    <source>
        <dbReference type="Google" id="ProtNLM"/>
    </source>
</evidence>
<proteinExistence type="predicted"/>
<reference evidence="2" key="1">
    <citation type="submission" date="2022-08" db="EMBL/GenBank/DDBJ databases">
        <title>Novel Bdellovibrio Species Isolated from Svalbard: Designation Bdellovibrio svalbardensis.</title>
        <authorList>
            <person name="Mitchell R.J."/>
            <person name="Choi S.Y."/>
        </authorList>
    </citation>
    <scope>NUCLEOTIDE SEQUENCE</scope>
    <source>
        <strain evidence="2">PAP01</strain>
    </source>
</reference>
<accession>A0ABT6DIM3</accession>
<dbReference type="Proteomes" id="UP001152321">
    <property type="component" value="Unassembled WGS sequence"/>
</dbReference>
<feature type="signal peptide" evidence="1">
    <location>
        <begin position="1"/>
        <end position="24"/>
    </location>
</feature>
<keyword evidence="3" id="KW-1185">Reference proteome</keyword>
<dbReference type="RefSeq" id="WP_277576433.1">
    <property type="nucleotide sequence ID" value="NZ_JANRMI010000001.1"/>
</dbReference>
<comment type="caution">
    <text evidence="2">The sequence shown here is derived from an EMBL/GenBank/DDBJ whole genome shotgun (WGS) entry which is preliminary data.</text>
</comment>
<evidence type="ECO:0000313" key="3">
    <source>
        <dbReference type="Proteomes" id="UP001152321"/>
    </source>
</evidence>
<evidence type="ECO:0000313" key="2">
    <source>
        <dbReference type="EMBL" id="MDG0814953.1"/>
    </source>
</evidence>
<gene>
    <name evidence="2" type="ORF">NWE73_01170</name>
</gene>
<evidence type="ECO:0000256" key="1">
    <source>
        <dbReference type="SAM" id="SignalP"/>
    </source>
</evidence>
<sequence length="239" mass="26280">MKLHQSLNIIFALLLALGALPSMAATEGQSLVEMRVAQDALAPYRDRRGTNGMFIGIDYEPLVLKNFFSTEDGATYKDIFGSDGVPLVHLSIDYKFNFMLGALTAGADIGMGSITGNSSRKLDVMKYGGGARYVADALLPEPYIAPYVGVNFWKMQTKETLTSGDTISETTDIGYNYTVGLLIQLDWLDYETAKQATFNYGLENTYIDIYATQYAKTGNQADVNTETDVLWGAGLKFEF</sequence>
<feature type="chain" id="PRO_5046115382" description="Outer membrane protein beta-barrel domain-containing protein" evidence="1">
    <location>
        <begin position="25"/>
        <end position="239"/>
    </location>
</feature>
<organism evidence="2 3">
    <name type="scientific">Bdellovibrio svalbardensis</name>
    <dbReference type="NCBI Taxonomy" id="2972972"/>
    <lineage>
        <taxon>Bacteria</taxon>
        <taxon>Pseudomonadati</taxon>
        <taxon>Bdellovibrionota</taxon>
        <taxon>Bdellovibrionia</taxon>
        <taxon>Bdellovibrionales</taxon>
        <taxon>Pseudobdellovibrionaceae</taxon>
        <taxon>Bdellovibrio</taxon>
    </lineage>
</organism>
<protein>
    <recommendedName>
        <fullName evidence="4">Outer membrane protein beta-barrel domain-containing protein</fullName>
    </recommendedName>
</protein>
<keyword evidence="1" id="KW-0732">Signal</keyword>